<dbReference type="InterPro" id="IPR000600">
    <property type="entry name" value="ROK"/>
</dbReference>
<evidence type="ECO:0000256" key="1">
    <source>
        <dbReference type="ARBA" id="ARBA00006479"/>
    </source>
</evidence>
<dbReference type="PROSITE" id="PS01125">
    <property type="entry name" value="ROK"/>
    <property type="match status" value="1"/>
</dbReference>
<reference evidence="4" key="1">
    <citation type="journal article" date="2019" name="Int. J. Syst. Evol. Microbiol.">
        <title>The Global Catalogue of Microorganisms (GCM) 10K type strain sequencing project: providing services to taxonomists for standard genome sequencing and annotation.</title>
        <authorList>
            <consortium name="The Broad Institute Genomics Platform"/>
            <consortium name="The Broad Institute Genome Sequencing Center for Infectious Disease"/>
            <person name="Wu L."/>
            <person name="Ma J."/>
        </authorList>
    </citation>
    <scope>NUCLEOTIDE SEQUENCE [LARGE SCALE GENOMIC DNA]</scope>
    <source>
        <strain evidence="4">JCM 6307</strain>
    </source>
</reference>
<evidence type="ECO:0000256" key="2">
    <source>
        <dbReference type="SAM" id="MobiDB-lite"/>
    </source>
</evidence>
<proteinExistence type="inferred from homology"/>
<evidence type="ECO:0000313" key="4">
    <source>
        <dbReference type="Proteomes" id="UP001501358"/>
    </source>
</evidence>
<dbReference type="SUPFAM" id="SSF53067">
    <property type="entry name" value="Actin-like ATPase domain"/>
    <property type="match status" value="1"/>
</dbReference>
<accession>A0ABP5YFF0</accession>
<feature type="region of interest" description="Disordered" evidence="2">
    <location>
        <begin position="1"/>
        <end position="23"/>
    </location>
</feature>
<dbReference type="PANTHER" id="PTHR18964:SF169">
    <property type="entry name" value="N-ACETYLMANNOSAMINE KINASE"/>
    <property type="match status" value="1"/>
</dbReference>
<dbReference type="Proteomes" id="UP001501358">
    <property type="component" value="Unassembled WGS sequence"/>
</dbReference>
<dbReference type="PANTHER" id="PTHR18964">
    <property type="entry name" value="ROK (REPRESSOR, ORF, KINASE) FAMILY"/>
    <property type="match status" value="1"/>
</dbReference>
<keyword evidence="4" id="KW-1185">Reference proteome</keyword>
<dbReference type="InterPro" id="IPR043129">
    <property type="entry name" value="ATPase_NBD"/>
</dbReference>
<organism evidence="3 4">
    <name type="scientific">Streptomyces thermolineatus</name>
    <dbReference type="NCBI Taxonomy" id="44033"/>
    <lineage>
        <taxon>Bacteria</taxon>
        <taxon>Bacillati</taxon>
        <taxon>Actinomycetota</taxon>
        <taxon>Actinomycetes</taxon>
        <taxon>Kitasatosporales</taxon>
        <taxon>Streptomycetaceae</taxon>
        <taxon>Streptomyces</taxon>
    </lineage>
</organism>
<dbReference type="EMBL" id="BAAATA010000006">
    <property type="protein sequence ID" value="GAA2480359.1"/>
    <property type="molecule type" value="Genomic_DNA"/>
</dbReference>
<gene>
    <name evidence="3" type="ORF">GCM10010406_15740</name>
</gene>
<protein>
    <submittedName>
        <fullName evidence="3">ROK family protein</fullName>
    </submittedName>
</protein>
<dbReference type="InterPro" id="IPR049874">
    <property type="entry name" value="ROK_cs"/>
</dbReference>
<dbReference type="Gene3D" id="3.30.420.40">
    <property type="match status" value="2"/>
</dbReference>
<sequence>MTTPDPAEARANRPLQPGGRKSSPVYAALDIGGTKIAGALVDAEGSVVRRAELPTPARESASRLAGTVHAVIDELAAGPAWAAVRGLGIASAGPVDTAAGTVSPVNIPNWRAFPLVESVRAHPALSGGIEPALLGDAVAVAAAEHWRGAAQGVGNALCMVVSTGVGGGFVLNGRLHPGPSGNAGHIGHVTVDMDGPPCPCGARGCLEGYASGTAIARCAVQAGWTPPPGTEPTAAAVAAAAREGDGRAVAAYDRSARALAAAIAGSATLLEIEVAVIGGGVAQAGDVLFAPLRRHLRSFATLGFTRGLEVRPAALARDAGLVGAAAEARRRDRASGVPPGVR</sequence>
<comment type="similarity">
    <text evidence="1">Belongs to the ROK (NagC/XylR) family.</text>
</comment>
<evidence type="ECO:0000313" key="3">
    <source>
        <dbReference type="EMBL" id="GAA2480359.1"/>
    </source>
</evidence>
<name>A0ABP5YFF0_9ACTN</name>
<comment type="caution">
    <text evidence="3">The sequence shown here is derived from an EMBL/GenBank/DDBJ whole genome shotgun (WGS) entry which is preliminary data.</text>
</comment>
<dbReference type="RefSeq" id="WP_344382390.1">
    <property type="nucleotide sequence ID" value="NZ_BAAATA010000006.1"/>
</dbReference>
<dbReference type="Pfam" id="PF00480">
    <property type="entry name" value="ROK"/>
    <property type="match status" value="1"/>
</dbReference>